<evidence type="ECO:0000256" key="1">
    <source>
        <dbReference type="ARBA" id="ARBA00022679"/>
    </source>
</evidence>
<evidence type="ECO:0000313" key="10">
    <source>
        <dbReference type="EMBL" id="CAD5206535.1"/>
    </source>
</evidence>
<organism evidence="10 11">
    <name type="scientific">Bursaphelenchus okinawaensis</name>
    <dbReference type="NCBI Taxonomy" id="465554"/>
    <lineage>
        <taxon>Eukaryota</taxon>
        <taxon>Metazoa</taxon>
        <taxon>Ecdysozoa</taxon>
        <taxon>Nematoda</taxon>
        <taxon>Chromadorea</taxon>
        <taxon>Rhabditida</taxon>
        <taxon>Tylenchina</taxon>
        <taxon>Tylenchomorpha</taxon>
        <taxon>Aphelenchoidea</taxon>
        <taxon>Aphelenchoididae</taxon>
        <taxon>Bursaphelenchus</taxon>
    </lineage>
</organism>
<evidence type="ECO:0000256" key="4">
    <source>
        <dbReference type="ARBA" id="ARBA00022840"/>
    </source>
</evidence>
<dbReference type="GO" id="GO:0110031">
    <property type="term" value="P:negative regulation of G2/MI transition of meiotic cell cycle"/>
    <property type="evidence" value="ECO:0007669"/>
    <property type="project" value="TreeGrafter"/>
</dbReference>
<dbReference type="InterPro" id="IPR000719">
    <property type="entry name" value="Prot_kinase_dom"/>
</dbReference>
<keyword evidence="7" id="KW-0723">Serine/threonine-protein kinase</keyword>
<dbReference type="AlphaFoldDB" id="A0A811JSV7"/>
<dbReference type="Gene3D" id="1.10.510.10">
    <property type="entry name" value="Transferase(Phosphotransferase) domain 1"/>
    <property type="match status" value="1"/>
</dbReference>
<proteinExistence type="inferred from homology"/>
<dbReference type="Proteomes" id="UP000783686">
    <property type="component" value="Unassembled WGS sequence"/>
</dbReference>
<dbReference type="OrthoDB" id="5337378at2759"/>
<evidence type="ECO:0000256" key="2">
    <source>
        <dbReference type="ARBA" id="ARBA00022741"/>
    </source>
</evidence>
<accession>A0A811JSV7</accession>
<dbReference type="InterPro" id="IPR011009">
    <property type="entry name" value="Kinase-like_dom_sf"/>
</dbReference>
<sequence>MGYVELMGYSLQMSGLLAQCSSQSVDRPILSISPSLFDLLREPPLSTRKEAMKMAPRLVKSTGRKPQQRIGRALEMLIMKYPYARAVCHHMDDFKLDIDYVPSTKVSYLEQIYERIGTLGNGSFGVVYHVKHRRTGEEFAVKCLTDFYKGKNDRANKIREVFIHQKAMKHGNVLQMKMAWEEWDKLYMVTELCSSTMIGLMQDNIPESLAWTALVDMTHALDFLRQIRIIHNDIKPENIFVDQNGVFKLGDFGMAIDLELETPEMGLREGDSQYLATEVLNFGPSFASDMFSLGLTIFQFSTDLLVPHGGTQRWHELRTLNIDGSITKLISEELKDIIFHMMDPDASARITSAELLELPELSSRMPTTPSFFKKFQAQCSNVAKMLGLTQPKAINLREEHHREYSQAKLEFSPSTSTRASPGGLAKALENKRWRSEYTVTPPRSAKSMGLRSPTSQRKRLASMRSSLGERLSGLHSEGPTKADHRPPVPKF</sequence>
<evidence type="ECO:0000256" key="8">
    <source>
        <dbReference type="SAM" id="MobiDB-lite"/>
    </source>
</evidence>
<feature type="compositionally biased region" description="Basic and acidic residues" evidence="8">
    <location>
        <begin position="478"/>
        <end position="491"/>
    </location>
</feature>
<dbReference type="PANTHER" id="PTHR11042:SF190">
    <property type="entry name" value="MITOSIS INHIBITOR PROTEIN KINASE MIK1"/>
    <property type="match status" value="1"/>
</dbReference>
<dbReference type="PANTHER" id="PTHR11042">
    <property type="entry name" value="EUKARYOTIC TRANSLATION INITIATION FACTOR 2-ALPHA KINASE EIF2-ALPHA KINASE -RELATED"/>
    <property type="match status" value="1"/>
</dbReference>
<dbReference type="PROSITE" id="PS50011">
    <property type="entry name" value="PROTEIN_KINASE_DOM"/>
    <property type="match status" value="1"/>
</dbReference>
<evidence type="ECO:0000256" key="6">
    <source>
        <dbReference type="PROSITE-ProRule" id="PRU10141"/>
    </source>
</evidence>
<dbReference type="Proteomes" id="UP000614601">
    <property type="component" value="Unassembled WGS sequence"/>
</dbReference>
<dbReference type="PROSITE" id="PS00108">
    <property type="entry name" value="PROTEIN_KINASE_ST"/>
    <property type="match status" value="1"/>
</dbReference>
<dbReference type="EMBL" id="CAJFCW020000001">
    <property type="protein sequence ID" value="CAG9082165.1"/>
    <property type="molecule type" value="Genomic_DNA"/>
</dbReference>
<dbReference type="GO" id="GO:0005737">
    <property type="term" value="C:cytoplasm"/>
    <property type="evidence" value="ECO:0007669"/>
    <property type="project" value="TreeGrafter"/>
</dbReference>
<dbReference type="InterPro" id="IPR017441">
    <property type="entry name" value="Protein_kinase_ATP_BS"/>
</dbReference>
<dbReference type="Gene3D" id="3.30.200.20">
    <property type="entry name" value="Phosphorylase Kinase, domain 1"/>
    <property type="match status" value="1"/>
</dbReference>
<feature type="domain" description="Protein kinase" evidence="9">
    <location>
        <begin position="113"/>
        <end position="361"/>
    </location>
</feature>
<evidence type="ECO:0000259" key="9">
    <source>
        <dbReference type="PROSITE" id="PS50011"/>
    </source>
</evidence>
<dbReference type="EMBL" id="CAJFDH010000001">
    <property type="protein sequence ID" value="CAD5206535.1"/>
    <property type="molecule type" value="Genomic_DNA"/>
</dbReference>
<feature type="binding site" evidence="6">
    <location>
        <position position="142"/>
    </location>
    <ligand>
        <name>ATP</name>
        <dbReference type="ChEBI" id="CHEBI:30616"/>
    </ligand>
</feature>
<name>A0A811JSV7_9BILA</name>
<dbReference type="SUPFAM" id="SSF56112">
    <property type="entry name" value="Protein kinase-like (PK-like)"/>
    <property type="match status" value="1"/>
</dbReference>
<keyword evidence="2 6" id="KW-0547">Nucleotide-binding</keyword>
<keyword evidence="4 6" id="KW-0067">ATP-binding</keyword>
<dbReference type="Pfam" id="PF00069">
    <property type="entry name" value="Pkinase"/>
    <property type="match status" value="1"/>
</dbReference>
<feature type="region of interest" description="Disordered" evidence="8">
    <location>
        <begin position="439"/>
        <end position="491"/>
    </location>
</feature>
<comment type="caution">
    <text evidence="10">The sequence shown here is derived from an EMBL/GenBank/DDBJ whole genome shotgun (WGS) entry which is preliminary data.</text>
</comment>
<evidence type="ECO:0000256" key="7">
    <source>
        <dbReference type="RuleBase" id="RU000304"/>
    </source>
</evidence>
<dbReference type="PROSITE" id="PS00107">
    <property type="entry name" value="PROTEIN_KINASE_ATP"/>
    <property type="match status" value="1"/>
</dbReference>
<comment type="similarity">
    <text evidence="5">Belongs to the protein kinase superfamily. Ser/Thr protein kinase family. GCN2 subfamily.</text>
</comment>
<dbReference type="InterPro" id="IPR008271">
    <property type="entry name" value="Ser/Thr_kinase_AS"/>
</dbReference>
<evidence type="ECO:0000256" key="5">
    <source>
        <dbReference type="ARBA" id="ARBA00037982"/>
    </source>
</evidence>
<evidence type="ECO:0000256" key="3">
    <source>
        <dbReference type="ARBA" id="ARBA00022777"/>
    </source>
</evidence>
<dbReference type="GO" id="GO:0004674">
    <property type="term" value="F:protein serine/threonine kinase activity"/>
    <property type="evidence" value="ECO:0007669"/>
    <property type="project" value="UniProtKB-KW"/>
</dbReference>
<dbReference type="SMART" id="SM00220">
    <property type="entry name" value="S_TKc"/>
    <property type="match status" value="1"/>
</dbReference>
<gene>
    <name evidence="10" type="ORF">BOKJ2_LOCUS1219</name>
</gene>
<dbReference type="GO" id="GO:0005524">
    <property type="term" value="F:ATP binding"/>
    <property type="evidence" value="ECO:0007669"/>
    <property type="project" value="UniProtKB-UniRule"/>
</dbReference>
<reference evidence="10" key="1">
    <citation type="submission" date="2020-09" db="EMBL/GenBank/DDBJ databases">
        <authorList>
            <person name="Kikuchi T."/>
        </authorList>
    </citation>
    <scope>NUCLEOTIDE SEQUENCE</scope>
    <source>
        <strain evidence="10">SH1</strain>
    </source>
</reference>
<dbReference type="GO" id="GO:0005634">
    <property type="term" value="C:nucleus"/>
    <property type="evidence" value="ECO:0007669"/>
    <property type="project" value="TreeGrafter"/>
</dbReference>
<protein>
    <recommendedName>
        <fullName evidence="9">Protein kinase domain-containing protein</fullName>
    </recommendedName>
</protein>
<evidence type="ECO:0000313" key="11">
    <source>
        <dbReference type="Proteomes" id="UP000614601"/>
    </source>
</evidence>
<dbReference type="InterPro" id="IPR050339">
    <property type="entry name" value="CC_SR_Kinase"/>
</dbReference>
<keyword evidence="3" id="KW-0418">Kinase</keyword>
<keyword evidence="11" id="KW-1185">Reference proteome</keyword>
<keyword evidence="1" id="KW-0808">Transferase</keyword>